<dbReference type="InterPro" id="IPR025409">
    <property type="entry name" value="DUF4303"/>
</dbReference>
<evidence type="ECO:0008006" key="3">
    <source>
        <dbReference type="Google" id="ProtNLM"/>
    </source>
</evidence>
<evidence type="ECO:0000313" key="1">
    <source>
        <dbReference type="EMBL" id="SHF95104.1"/>
    </source>
</evidence>
<dbReference type="EMBL" id="FQWC01000001">
    <property type="protein sequence ID" value="SHF95104.1"/>
    <property type="molecule type" value="Genomic_DNA"/>
</dbReference>
<proteinExistence type="predicted"/>
<dbReference type="Pfam" id="PF14136">
    <property type="entry name" value="DUF4303"/>
    <property type="match status" value="1"/>
</dbReference>
<keyword evidence="2" id="KW-1185">Reference proteome</keyword>
<sequence>MDKQKLKQQLISFTIKGVKDFLDNNLNLEFYAFAYDCNAEYAEVNLCFNTMEDFDKTLNHYQNGRFSENYKTDEAINDLRYNTGDWKYQCFDSIDILSEEELNKIYNDLPEDDYKSWNIFVEELMELFCECLLEFRTSEVYHSIPKTKDFVSFCIDHDEDFEDAEERLKRTENRKARII</sequence>
<dbReference type="OrthoDB" id="5867542at2"/>
<dbReference type="RefSeq" id="WP_073413200.1">
    <property type="nucleotide sequence ID" value="NZ_FQWC01000001.1"/>
</dbReference>
<reference evidence="2" key="1">
    <citation type="submission" date="2016-11" db="EMBL/GenBank/DDBJ databases">
        <authorList>
            <person name="Varghese N."/>
            <person name="Submissions S."/>
        </authorList>
    </citation>
    <scope>NUCLEOTIDE SEQUENCE [LARGE SCALE GENOMIC DNA]</scope>
    <source>
        <strain evidence="2">DSM 17963</strain>
    </source>
</reference>
<name>A0A1M5FUN4_9FLAO</name>
<dbReference type="Proteomes" id="UP000184071">
    <property type="component" value="Unassembled WGS sequence"/>
</dbReference>
<dbReference type="AlphaFoldDB" id="A0A1M5FUN4"/>
<organism evidence="1 2">
    <name type="scientific">Flavobacterium defluvii</name>
    <dbReference type="NCBI Taxonomy" id="370979"/>
    <lineage>
        <taxon>Bacteria</taxon>
        <taxon>Pseudomonadati</taxon>
        <taxon>Bacteroidota</taxon>
        <taxon>Flavobacteriia</taxon>
        <taxon>Flavobacteriales</taxon>
        <taxon>Flavobacteriaceae</taxon>
        <taxon>Flavobacterium</taxon>
    </lineage>
</organism>
<gene>
    <name evidence="1" type="ORF">SAMN05443663_101607</name>
</gene>
<accession>A0A1M5FUN4</accession>
<protein>
    <recommendedName>
        <fullName evidence="3">DUF4303 domain-containing protein</fullName>
    </recommendedName>
</protein>
<evidence type="ECO:0000313" key="2">
    <source>
        <dbReference type="Proteomes" id="UP000184071"/>
    </source>
</evidence>